<dbReference type="Proteomes" id="UP000800096">
    <property type="component" value="Unassembled WGS sequence"/>
</dbReference>
<gene>
    <name evidence="1" type="ORF">BDU57DRAFT_280343</name>
</gene>
<evidence type="ECO:0008006" key="3">
    <source>
        <dbReference type="Google" id="ProtNLM"/>
    </source>
</evidence>
<evidence type="ECO:0000313" key="2">
    <source>
        <dbReference type="Proteomes" id="UP000800096"/>
    </source>
</evidence>
<sequence>MDPLIAARVYNNDFYPLLSRLPREALLCIFDYLYDDFVTLICLRIVSRKCFPFFTVDQNIETRPILPISEAPTEVRSCYNCRR</sequence>
<keyword evidence="2" id="KW-1185">Reference proteome</keyword>
<proteinExistence type="predicted"/>
<evidence type="ECO:0000313" key="1">
    <source>
        <dbReference type="EMBL" id="KAF1915697.1"/>
    </source>
</evidence>
<dbReference type="OrthoDB" id="3692147at2759"/>
<dbReference type="InterPro" id="IPR036047">
    <property type="entry name" value="F-box-like_dom_sf"/>
</dbReference>
<accession>A0A6A5QNT3</accession>
<dbReference type="AlphaFoldDB" id="A0A6A5QNT3"/>
<name>A0A6A5QNT3_AMPQU</name>
<dbReference type="SUPFAM" id="SSF81383">
    <property type="entry name" value="F-box domain"/>
    <property type="match status" value="1"/>
</dbReference>
<reference evidence="1" key="1">
    <citation type="journal article" date="2020" name="Stud. Mycol.">
        <title>101 Dothideomycetes genomes: a test case for predicting lifestyles and emergence of pathogens.</title>
        <authorList>
            <person name="Haridas S."/>
            <person name="Albert R."/>
            <person name="Binder M."/>
            <person name="Bloem J."/>
            <person name="Labutti K."/>
            <person name="Salamov A."/>
            <person name="Andreopoulos B."/>
            <person name="Baker S."/>
            <person name="Barry K."/>
            <person name="Bills G."/>
            <person name="Bluhm B."/>
            <person name="Cannon C."/>
            <person name="Castanera R."/>
            <person name="Culley D."/>
            <person name="Daum C."/>
            <person name="Ezra D."/>
            <person name="Gonzalez J."/>
            <person name="Henrissat B."/>
            <person name="Kuo A."/>
            <person name="Liang C."/>
            <person name="Lipzen A."/>
            <person name="Lutzoni F."/>
            <person name="Magnuson J."/>
            <person name="Mondo S."/>
            <person name="Nolan M."/>
            <person name="Ohm R."/>
            <person name="Pangilinan J."/>
            <person name="Park H.-J."/>
            <person name="Ramirez L."/>
            <person name="Alfaro M."/>
            <person name="Sun H."/>
            <person name="Tritt A."/>
            <person name="Yoshinaga Y."/>
            <person name="Zwiers L.-H."/>
            <person name="Turgeon B."/>
            <person name="Goodwin S."/>
            <person name="Spatafora J."/>
            <person name="Crous P."/>
            <person name="Grigoriev I."/>
        </authorList>
    </citation>
    <scope>NUCLEOTIDE SEQUENCE</scope>
    <source>
        <strain evidence="1">HMLAC05119</strain>
    </source>
</reference>
<dbReference type="EMBL" id="ML979136">
    <property type="protein sequence ID" value="KAF1915697.1"/>
    <property type="molecule type" value="Genomic_DNA"/>
</dbReference>
<organism evidence="1 2">
    <name type="scientific">Ampelomyces quisqualis</name>
    <name type="common">Powdery mildew agent</name>
    <dbReference type="NCBI Taxonomy" id="50730"/>
    <lineage>
        <taxon>Eukaryota</taxon>
        <taxon>Fungi</taxon>
        <taxon>Dikarya</taxon>
        <taxon>Ascomycota</taxon>
        <taxon>Pezizomycotina</taxon>
        <taxon>Dothideomycetes</taxon>
        <taxon>Pleosporomycetidae</taxon>
        <taxon>Pleosporales</taxon>
        <taxon>Pleosporineae</taxon>
        <taxon>Phaeosphaeriaceae</taxon>
        <taxon>Ampelomyces</taxon>
    </lineage>
</organism>
<protein>
    <recommendedName>
        <fullName evidence="3">F-box domain-containing protein</fullName>
    </recommendedName>
</protein>